<name>A0A1F6CZU1_9BACT</name>
<dbReference type="GO" id="GO:0032153">
    <property type="term" value="C:cell division site"/>
    <property type="evidence" value="ECO:0007669"/>
    <property type="project" value="TreeGrafter"/>
</dbReference>
<feature type="non-terminal residue" evidence="6">
    <location>
        <position position="293"/>
    </location>
</feature>
<dbReference type="SMART" id="SM00842">
    <property type="entry name" value="FtsA"/>
    <property type="match status" value="1"/>
</dbReference>
<dbReference type="Proteomes" id="UP000177659">
    <property type="component" value="Unassembled WGS sequence"/>
</dbReference>
<evidence type="ECO:0000313" key="7">
    <source>
        <dbReference type="Proteomes" id="UP000177659"/>
    </source>
</evidence>
<accession>A0A1F6CZU1</accession>
<dbReference type="SUPFAM" id="SSF53067">
    <property type="entry name" value="Actin-like ATPase domain"/>
    <property type="match status" value="2"/>
</dbReference>
<organism evidence="6 7">
    <name type="scientific">Candidatus Kaiserbacteria bacterium RIFCSPHIGHO2_02_FULL_49_11</name>
    <dbReference type="NCBI Taxonomy" id="1798489"/>
    <lineage>
        <taxon>Bacteria</taxon>
        <taxon>Candidatus Kaiseribacteriota</taxon>
    </lineage>
</organism>
<keyword evidence="2 6" id="KW-0132">Cell division</keyword>
<feature type="domain" description="SHS2" evidence="5">
    <location>
        <begin position="13"/>
        <end position="206"/>
    </location>
</feature>
<evidence type="ECO:0000256" key="3">
    <source>
        <dbReference type="ARBA" id="ARBA00023136"/>
    </source>
</evidence>
<dbReference type="Gene3D" id="3.30.420.40">
    <property type="match status" value="1"/>
</dbReference>
<proteinExistence type="predicted"/>
<dbReference type="EMBL" id="MFLC01000034">
    <property type="protein sequence ID" value="OGG54696.1"/>
    <property type="molecule type" value="Genomic_DNA"/>
</dbReference>
<dbReference type="InterPro" id="IPR003494">
    <property type="entry name" value="SHS2_FtsA"/>
</dbReference>
<dbReference type="Pfam" id="PF14450">
    <property type="entry name" value="FtsA"/>
    <property type="match status" value="1"/>
</dbReference>
<dbReference type="InterPro" id="IPR043129">
    <property type="entry name" value="ATPase_NBD"/>
</dbReference>
<evidence type="ECO:0000256" key="1">
    <source>
        <dbReference type="ARBA" id="ARBA00022475"/>
    </source>
</evidence>
<protein>
    <submittedName>
        <fullName evidence="6">Cell division protein FtsA</fullName>
    </submittedName>
</protein>
<evidence type="ECO:0000256" key="2">
    <source>
        <dbReference type="ARBA" id="ARBA00022618"/>
    </source>
</evidence>
<dbReference type="InterPro" id="IPR020823">
    <property type="entry name" value="Cell_div_FtsA"/>
</dbReference>
<dbReference type="NCBIfam" id="TIGR01174">
    <property type="entry name" value="ftsA"/>
    <property type="match status" value="1"/>
</dbReference>
<gene>
    <name evidence="6" type="ORF">A3D62_03355</name>
</gene>
<dbReference type="PANTHER" id="PTHR32432:SF4">
    <property type="entry name" value="CELL DIVISION PROTEIN FTSA"/>
    <property type="match status" value="1"/>
</dbReference>
<evidence type="ECO:0000313" key="6">
    <source>
        <dbReference type="EMBL" id="OGG54696.1"/>
    </source>
</evidence>
<keyword evidence="1" id="KW-1003">Cell membrane</keyword>
<reference evidence="6 7" key="1">
    <citation type="journal article" date="2016" name="Nat. Commun.">
        <title>Thousands of microbial genomes shed light on interconnected biogeochemical processes in an aquifer system.</title>
        <authorList>
            <person name="Anantharaman K."/>
            <person name="Brown C.T."/>
            <person name="Hug L.A."/>
            <person name="Sharon I."/>
            <person name="Castelle C.J."/>
            <person name="Probst A.J."/>
            <person name="Thomas B.C."/>
            <person name="Singh A."/>
            <person name="Wilkins M.J."/>
            <person name="Karaoz U."/>
            <person name="Brodie E.L."/>
            <person name="Williams K.H."/>
            <person name="Hubbard S.S."/>
            <person name="Banfield J.F."/>
        </authorList>
    </citation>
    <scope>NUCLEOTIDE SEQUENCE [LARGE SCALE GENOMIC DNA]</scope>
</reference>
<comment type="caution">
    <text evidence="6">The sequence shown here is derived from an EMBL/GenBank/DDBJ whole genome shotgun (WGS) entry which is preliminary data.</text>
</comment>
<sequence>MRHLLYIMARNIITGIDVGTYQVKVVIAEHVKGKDRDFPRIIGSGFAESKGLRHGYIINSKDVEKSIREAIGQAEQVAKVTVKHTYLSVGGVGLEEVRGKGGTIVTRADAEITDFDVRRALQDAEEKVRERSSNRKIVHAIPLSYKIDGAPVLGRPIGMRGSKLEVEMLFITCFEQHLNDLIRAVEETNVEVDDVMASPIAGSLVTLTKTQKMAGCVLANIGSETVSLVVFEDNIPISLKVFPIGSTDITNDIALGLKISLEEAEQIKKGAITSTSYPKKRLDEIIMARLSDI</sequence>
<evidence type="ECO:0000256" key="4">
    <source>
        <dbReference type="ARBA" id="ARBA00023306"/>
    </source>
</evidence>
<keyword evidence="3" id="KW-0472">Membrane</keyword>
<dbReference type="GO" id="GO:0009898">
    <property type="term" value="C:cytoplasmic side of plasma membrane"/>
    <property type="evidence" value="ECO:0007669"/>
    <property type="project" value="TreeGrafter"/>
</dbReference>
<dbReference type="PANTHER" id="PTHR32432">
    <property type="entry name" value="CELL DIVISION PROTEIN FTSA-RELATED"/>
    <property type="match status" value="1"/>
</dbReference>
<dbReference type="InterPro" id="IPR050696">
    <property type="entry name" value="FtsA/MreB"/>
</dbReference>
<evidence type="ECO:0000259" key="5">
    <source>
        <dbReference type="SMART" id="SM00842"/>
    </source>
</evidence>
<dbReference type="GO" id="GO:0051301">
    <property type="term" value="P:cell division"/>
    <property type="evidence" value="ECO:0007669"/>
    <property type="project" value="UniProtKB-KW"/>
</dbReference>
<dbReference type="Gene3D" id="3.30.1490.110">
    <property type="match status" value="1"/>
</dbReference>
<dbReference type="AlphaFoldDB" id="A0A1F6CZU1"/>
<keyword evidence="4" id="KW-0131">Cell cycle</keyword>
<dbReference type="Pfam" id="PF02491">
    <property type="entry name" value="SHS2_FTSA"/>
    <property type="match status" value="1"/>
</dbReference>